<dbReference type="EMBL" id="BAABAU010000001">
    <property type="protein sequence ID" value="GAA4266393.1"/>
    <property type="molecule type" value="Genomic_DNA"/>
</dbReference>
<evidence type="ECO:0000256" key="2">
    <source>
        <dbReference type="ARBA" id="ARBA00012595"/>
    </source>
</evidence>
<dbReference type="InterPro" id="IPR013783">
    <property type="entry name" value="Ig-like_fold"/>
</dbReference>
<dbReference type="SUPFAM" id="SSF49452">
    <property type="entry name" value="Starch-binding domain-like"/>
    <property type="match status" value="1"/>
</dbReference>
<dbReference type="Gene3D" id="2.60.40.10">
    <property type="entry name" value="Immunoglobulins"/>
    <property type="match status" value="1"/>
</dbReference>
<keyword evidence="4" id="KW-0812">Transmembrane</keyword>
<keyword evidence="4" id="KW-0472">Membrane</keyword>
<feature type="transmembrane region" description="Helical" evidence="4">
    <location>
        <begin position="21"/>
        <end position="44"/>
    </location>
</feature>
<keyword evidence="6" id="KW-1185">Reference proteome</keyword>
<organism evidence="5 6">
    <name type="scientific">Frondihabitans peucedani</name>
    <dbReference type="NCBI Taxonomy" id="598626"/>
    <lineage>
        <taxon>Bacteria</taxon>
        <taxon>Bacillati</taxon>
        <taxon>Actinomycetota</taxon>
        <taxon>Actinomycetes</taxon>
        <taxon>Micrococcales</taxon>
        <taxon>Microbacteriaceae</taxon>
        <taxon>Frondihabitans</taxon>
    </lineage>
</organism>
<evidence type="ECO:0000256" key="1">
    <source>
        <dbReference type="ARBA" id="ARBA00000548"/>
    </source>
</evidence>
<evidence type="ECO:0000256" key="4">
    <source>
        <dbReference type="SAM" id="Phobius"/>
    </source>
</evidence>
<comment type="caution">
    <text evidence="5">The sequence shown here is derived from an EMBL/GenBank/DDBJ whole genome shotgun (WGS) entry which is preliminary data.</text>
</comment>
<proteinExistence type="predicted"/>
<evidence type="ECO:0000313" key="6">
    <source>
        <dbReference type="Proteomes" id="UP001501594"/>
    </source>
</evidence>
<gene>
    <name evidence="5" type="ORF">GCM10022256_20050</name>
</gene>
<evidence type="ECO:0000256" key="3">
    <source>
        <dbReference type="ARBA" id="ARBA00030238"/>
    </source>
</evidence>
<dbReference type="RefSeq" id="WP_344795577.1">
    <property type="nucleotide sequence ID" value="NZ_BAABAU010000001.1"/>
</dbReference>
<accession>A0ABP8E2G1</accession>
<evidence type="ECO:0000313" key="5">
    <source>
        <dbReference type="EMBL" id="GAA4266393.1"/>
    </source>
</evidence>
<protein>
    <recommendedName>
        <fullName evidence="2">alpha-amylase</fullName>
        <ecNumber evidence="2">3.2.1.1</ecNumber>
    </recommendedName>
    <alternativeName>
        <fullName evidence="3">1,4-alpha-D-glucan glucanohydrolase</fullName>
    </alternativeName>
</protein>
<keyword evidence="4" id="KW-1133">Transmembrane helix</keyword>
<comment type="catalytic activity">
    <reaction evidence="1">
        <text>Endohydrolysis of (1-&gt;4)-alpha-D-glucosidic linkages in polysaccharides containing three or more (1-&gt;4)-alpha-linked D-glucose units.</text>
        <dbReference type="EC" id="3.2.1.1"/>
    </reaction>
</comment>
<dbReference type="Proteomes" id="UP001501594">
    <property type="component" value="Unassembled WGS sequence"/>
</dbReference>
<dbReference type="EC" id="3.2.1.1" evidence="2"/>
<name>A0ABP8E2G1_9MICO</name>
<dbReference type="InterPro" id="IPR013784">
    <property type="entry name" value="Carb-bd-like_fold"/>
</dbReference>
<reference evidence="6" key="1">
    <citation type="journal article" date="2019" name="Int. J. Syst. Evol. Microbiol.">
        <title>The Global Catalogue of Microorganisms (GCM) 10K type strain sequencing project: providing services to taxonomists for standard genome sequencing and annotation.</title>
        <authorList>
            <consortium name="The Broad Institute Genomics Platform"/>
            <consortium name="The Broad Institute Genome Sequencing Center for Infectious Disease"/>
            <person name="Wu L."/>
            <person name="Ma J."/>
        </authorList>
    </citation>
    <scope>NUCLEOTIDE SEQUENCE [LARGE SCALE GENOMIC DNA]</scope>
    <source>
        <strain evidence="6">JCM 17442</strain>
    </source>
</reference>
<sequence length="457" mass="46258">MNTMKRFSQRLRSIVERDQESGLGLIEVVVAMMVFTLISLGVAATITNSLLLTRDGRARTAAANLIAQDLDLQRSITDVFAVQSKTWDVTLQGLTYHVVRTVAWNTSSTATSACGSGTGTLQFKTVRDNVTWDGQRGTGSVSSATVLAPNSRINDPSLGTIIVAVTGANGAGLPGVNVTIAPTASNSNGAAAVATPAATDANGCTYALKVKPGNYQVSIAKANGIDINQVANPTFTPAVAVAGSATTVPFTYDSAAKLTLKYASNYKNTAALPTDLDLTFNSTTGGIDTFKPGATNPVSLFPFSSYTYEAGALVPSGLTDANNAPIKSCLNVDPANWTAKNSAGVAGASFPTGASAGAAATVNIPMGVVKLPDASGITGIIATSVNSTANGDPGCQTAVQYTFAAAAGAPVIALPFGTWKFATLGGLLGITPAANAIQTGGTVSGANVTLDPRGVTP</sequence>